<dbReference type="Proteomes" id="UP000034492">
    <property type="component" value="Unassembled WGS sequence"/>
</dbReference>
<gene>
    <name evidence="1" type="ORF">US19_C0018G0027</name>
</gene>
<name>A0A0G0F5V3_9BACT</name>
<evidence type="ECO:0000313" key="1">
    <source>
        <dbReference type="EMBL" id="KKQ08910.1"/>
    </source>
</evidence>
<dbReference type="AlphaFoldDB" id="A0A0G0F5V3"/>
<reference evidence="1 2" key="1">
    <citation type="journal article" date="2015" name="Nature">
        <title>rRNA introns, odd ribosomes, and small enigmatic genomes across a large radiation of phyla.</title>
        <authorList>
            <person name="Brown C.T."/>
            <person name="Hug L.A."/>
            <person name="Thomas B.C."/>
            <person name="Sharon I."/>
            <person name="Castelle C.J."/>
            <person name="Singh A."/>
            <person name="Wilkins M.J."/>
            <person name="Williams K.H."/>
            <person name="Banfield J.F."/>
        </authorList>
    </citation>
    <scope>NUCLEOTIDE SEQUENCE [LARGE SCALE GENOMIC DNA]</scope>
</reference>
<proteinExistence type="predicted"/>
<organism evidence="1 2">
    <name type="scientific">Candidatus Daviesbacteria bacterium GW2011_GWB1_36_5</name>
    <dbReference type="NCBI Taxonomy" id="1618426"/>
    <lineage>
        <taxon>Bacteria</taxon>
        <taxon>Candidatus Daviesiibacteriota</taxon>
    </lineage>
</organism>
<comment type="caution">
    <text evidence="1">The sequence shown here is derived from an EMBL/GenBank/DDBJ whole genome shotgun (WGS) entry which is preliminary data.</text>
</comment>
<protein>
    <submittedName>
        <fullName evidence="1">Uncharacterized protein</fullName>
    </submittedName>
</protein>
<sequence length="59" mass="7154">MLWLTEELKQEVRKHFEPKYKRKLTDDEVIEIADNLTEVMEAFLKLKWSQKYGNVSTRP</sequence>
<dbReference type="EMBL" id="LBSA01000018">
    <property type="protein sequence ID" value="KKQ08910.1"/>
    <property type="molecule type" value="Genomic_DNA"/>
</dbReference>
<evidence type="ECO:0000313" key="2">
    <source>
        <dbReference type="Proteomes" id="UP000034492"/>
    </source>
</evidence>
<accession>A0A0G0F5V3</accession>